<evidence type="ECO:0000256" key="4">
    <source>
        <dbReference type="ARBA" id="ARBA00022842"/>
    </source>
</evidence>
<keyword evidence="4" id="KW-0460">Magnesium</keyword>
<comment type="caution">
    <text evidence="5">The sequence shown here is derived from an EMBL/GenBank/DDBJ whole genome shotgun (WGS) entry which is preliminary data.</text>
</comment>
<dbReference type="PANTHER" id="PTHR46470">
    <property type="entry name" value="N-ACYLNEURAMINATE-9-PHOSPHATASE"/>
    <property type="match status" value="1"/>
</dbReference>
<evidence type="ECO:0000256" key="2">
    <source>
        <dbReference type="ARBA" id="ARBA00022723"/>
    </source>
</evidence>
<keyword evidence="3" id="KW-0378">Hydrolase</keyword>
<evidence type="ECO:0000256" key="1">
    <source>
        <dbReference type="ARBA" id="ARBA00001946"/>
    </source>
</evidence>
<evidence type="ECO:0000256" key="3">
    <source>
        <dbReference type="ARBA" id="ARBA00022801"/>
    </source>
</evidence>
<accession>X1ULK0</accession>
<gene>
    <name evidence="5" type="ORF">S12H4_59770</name>
</gene>
<proteinExistence type="predicted"/>
<dbReference type="InterPro" id="IPR036412">
    <property type="entry name" value="HAD-like_sf"/>
</dbReference>
<reference evidence="5" key="1">
    <citation type="journal article" date="2014" name="Front. Microbiol.">
        <title>High frequency of phylogenetically diverse reductive dehalogenase-homologous genes in deep subseafloor sedimentary metagenomes.</title>
        <authorList>
            <person name="Kawai M."/>
            <person name="Futagami T."/>
            <person name="Toyoda A."/>
            <person name="Takaki Y."/>
            <person name="Nishi S."/>
            <person name="Hori S."/>
            <person name="Arai W."/>
            <person name="Tsubouchi T."/>
            <person name="Morono Y."/>
            <person name="Uchiyama I."/>
            <person name="Ito T."/>
            <person name="Fujiyama A."/>
            <person name="Inagaki F."/>
            <person name="Takami H."/>
        </authorList>
    </citation>
    <scope>NUCLEOTIDE SEQUENCE</scope>
    <source>
        <strain evidence="5">Expedition CK06-06</strain>
    </source>
</reference>
<dbReference type="GO" id="GO:0016791">
    <property type="term" value="F:phosphatase activity"/>
    <property type="evidence" value="ECO:0007669"/>
    <property type="project" value="TreeGrafter"/>
</dbReference>
<evidence type="ECO:0008006" key="6">
    <source>
        <dbReference type="Google" id="ProtNLM"/>
    </source>
</evidence>
<name>X1ULK0_9ZZZZ</name>
<dbReference type="Gene3D" id="3.40.50.1000">
    <property type="entry name" value="HAD superfamily/HAD-like"/>
    <property type="match status" value="1"/>
</dbReference>
<dbReference type="PANTHER" id="PTHR46470:SF2">
    <property type="entry name" value="GLYCERALDEHYDE 3-PHOSPHATE PHOSPHATASE"/>
    <property type="match status" value="1"/>
</dbReference>
<dbReference type="InterPro" id="IPR006439">
    <property type="entry name" value="HAD-SF_hydro_IA"/>
</dbReference>
<feature type="non-terminal residue" evidence="5">
    <location>
        <position position="1"/>
    </location>
</feature>
<dbReference type="InterPro" id="IPR023214">
    <property type="entry name" value="HAD_sf"/>
</dbReference>
<dbReference type="Gene3D" id="1.20.120.710">
    <property type="entry name" value="Haloacid dehalogenase hydrolase-like domain"/>
    <property type="match status" value="1"/>
</dbReference>
<dbReference type="GO" id="GO:0044281">
    <property type="term" value="P:small molecule metabolic process"/>
    <property type="evidence" value="ECO:0007669"/>
    <property type="project" value="UniProtKB-ARBA"/>
</dbReference>
<dbReference type="EMBL" id="BARW01039153">
    <property type="protein sequence ID" value="GAJ18343.1"/>
    <property type="molecule type" value="Genomic_DNA"/>
</dbReference>
<comment type="cofactor">
    <cofactor evidence="1">
        <name>Mg(2+)</name>
        <dbReference type="ChEBI" id="CHEBI:18420"/>
    </cofactor>
</comment>
<dbReference type="Pfam" id="PF13419">
    <property type="entry name" value="HAD_2"/>
    <property type="match status" value="1"/>
</dbReference>
<dbReference type="AlphaFoldDB" id="X1ULK0"/>
<dbReference type="GO" id="GO:0046872">
    <property type="term" value="F:metal ion binding"/>
    <property type="evidence" value="ECO:0007669"/>
    <property type="project" value="UniProtKB-KW"/>
</dbReference>
<keyword evidence="2" id="KW-0479">Metal-binding</keyword>
<protein>
    <recommendedName>
        <fullName evidence="6">HAD family hydrolase</fullName>
    </recommendedName>
</protein>
<sequence length="152" mass="17028">QIGLEIEERKEINNLLENVMLTNHPALKKGVSDTLSTLSVDYNLGMISDTGITPGRIIREVLKDYNILDFFDVTVFSDETGFRKPHPIAFKTALNHLDTIPRNAIHVGDLLGTDIKGAIDYKMQAVWIRDPQTQNPGNIAPDYEISEIPEVL</sequence>
<evidence type="ECO:0000313" key="5">
    <source>
        <dbReference type="EMBL" id="GAJ18343.1"/>
    </source>
</evidence>
<organism evidence="5">
    <name type="scientific">marine sediment metagenome</name>
    <dbReference type="NCBI Taxonomy" id="412755"/>
    <lineage>
        <taxon>unclassified sequences</taxon>
        <taxon>metagenomes</taxon>
        <taxon>ecological metagenomes</taxon>
    </lineage>
</organism>
<dbReference type="InterPro" id="IPR041492">
    <property type="entry name" value="HAD_2"/>
</dbReference>
<dbReference type="NCBIfam" id="TIGR01549">
    <property type="entry name" value="HAD-SF-IA-v1"/>
    <property type="match status" value="1"/>
</dbReference>
<dbReference type="InterPro" id="IPR051400">
    <property type="entry name" value="HAD-like_hydrolase"/>
</dbReference>
<dbReference type="SUPFAM" id="SSF56784">
    <property type="entry name" value="HAD-like"/>
    <property type="match status" value="1"/>
</dbReference>
<feature type="non-terminal residue" evidence="5">
    <location>
        <position position="152"/>
    </location>
</feature>